<keyword evidence="12" id="KW-1185">Reference proteome</keyword>
<sequence>MSAKQERLILVANDDGIFSKGIRALVEVAERFGRVIVVAPDRQQSAVGHSITISEPLRTQKFEMKEGVTAISVNGTPADCVKLATDQLLKEKPDLVLSGINHGSNAGINIIYSGTVSAATEGTILGYPSIAVSCMDFAEDADLSGAQEAAARAVQFVFDNGLPKGITLNVNAPAGPFKRMRWARQGDSRYTDEYVARVDPVNRPYYWMFGRLEVLDEADDVDINVLKSGYASITPIQYDLTAYKVFEAMSGMDV</sequence>
<dbReference type="InterPro" id="IPR030048">
    <property type="entry name" value="SurE"/>
</dbReference>
<dbReference type="InterPro" id="IPR036523">
    <property type="entry name" value="SurE-like_sf"/>
</dbReference>
<reference evidence="11 12" key="1">
    <citation type="submission" date="2018-03" db="EMBL/GenBank/DDBJ databases">
        <title>Phenotypic and genomic properties of Cyclonatronum proteinivorum gen. nov., sp. nov., a haloalkaliphilic bacteroidete from soda lakes possessing Na+-translocating rhodopsin.</title>
        <authorList>
            <person name="Toshchakov S.V."/>
            <person name="Korzhenkov A."/>
            <person name="Samarov N.I."/>
            <person name="Kublanov I.V."/>
            <person name="Muntyan M.S."/>
            <person name="Sorokin D.Y."/>
        </authorList>
    </citation>
    <scope>NUCLEOTIDE SEQUENCE [LARGE SCALE GENOMIC DNA]</scope>
    <source>
        <strain evidence="11 12">Omega</strain>
    </source>
</reference>
<comment type="catalytic activity">
    <reaction evidence="1 9">
        <text>a ribonucleoside 5'-phosphate + H2O = a ribonucleoside + phosphate</text>
        <dbReference type="Rhea" id="RHEA:12484"/>
        <dbReference type="ChEBI" id="CHEBI:15377"/>
        <dbReference type="ChEBI" id="CHEBI:18254"/>
        <dbReference type="ChEBI" id="CHEBI:43474"/>
        <dbReference type="ChEBI" id="CHEBI:58043"/>
        <dbReference type="EC" id="3.1.3.5"/>
    </reaction>
</comment>
<evidence type="ECO:0000256" key="5">
    <source>
        <dbReference type="ARBA" id="ARBA00022490"/>
    </source>
</evidence>
<feature type="domain" description="Survival protein SurE-like phosphatase/nucleotidase" evidence="10">
    <location>
        <begin position="9"/>
        <end position="191"/>
    </location>
</feature>
<feature type="binding site" evidence="9">
    <location>
        <position position="14"/>
    </location>
    <ligand>
        <name>a divalent metal cation</name>
        <dbReference type="ChEBI" id="CHEBI:60240"/>
    </ligand>
</feature>
<evidence type="ECO:0000256" key="9">
    <source>
        <dbReference type="HAMAP-Rule" id="MF_00060"/>
    </source>
</evidence>
<keyword evidence="5 9" id="KW-0963">Cytoplasm</keyword>
<dbReference type="InterPro" id="IPR002828">
    <property type="entry name" value="SurE-like_Pase/nucleotidase"/>
</dbReference>
<keyword evidence="8 9" id="KW-0378">Hydrolase</keyword>
<evidence type="ECO:0000256" key="8">
    <source>
        <dbReference type="ARBA" id="ARBA00022801"/>
    </source>
</evidence>
<dbReference type="GO" id="GO:0004309">
    <property type="term" value="F:exopolyphosphatase activity"/>
    <property type="evidence" value="ECO:0007669"/>
    <property type="project" value="TreeGrafter"/>
</dbReference>
<comment type="cofactor">
    <cofactor evidence="9">
        <name>a divalent metal cation</name>
        <dbReference type="ChEBI" id="CHEBI:60240"/>
    </cofactor>
    <text evidence="9">Binds 1 divalent metal cation per subunit.</text>
</comment>
<dbReference type="OrthoDB" id="9780815at2"/>
<feature type="binding site" evidence="9">
    <location>
        <position position="101"/>
    </location>
    <ligand>
        <name>a divalent metal cation</name>
        <dbReference type="ChEBI" id="CHEBI:60240"/>
    </ligand>
</feature>
<organism evidence="11 12">
    <name type="scientific">Cyclonatronum proteinivorum</name>
    <dbReference type="NCBI Taxonomy" id="1457365"/>
    <lineage>
        <taxon>Bacteria</taxon>
        <taxon>Pseudomonadati</taxon>
        <taxon>Balneolota</taxon>
        <taxon>Balneolia</taxon>
        <taxon>Balneolales</taxon>
        <taxon>Cyclonatronaceae</taxon>
        <taxon>Cyclonatronum</taxon>
    </lineage>
</organism>
<dbReference type="GO" id="GO:0000166">
    <property type="term" value="F:nucleotide binding"/>
    <property type="evidence" value="ECO:0007669"/>
    <property type="project" value="UniProtKB-KW"/>
</dbReference>
<dbReference type="RefSeq" id="WP_114985311.1">
    <property type="nucleotide sequence ID" value="NZ_CP027806.1"/>
</dbReference>
<evidence type="ECO:0000256" key="4">
    <source>
        <dbReference type="ARBA" id="ARBA00011062"/>
    </source>
</evidence>
<dbReference type="PANTHER" id="PTHR30457">
    <property type="entry name" value="5'-NUCLEOTIDASE SURE"/>
    <property type="match status" value="1"/>
</dbReference>
<dbReference type="KEGG" id="cprv:CYPRO_2953"/>
<dbReference type="Pfam" id="PF01975">
    <property type="entry name" value="SurE"/>
    <property type="match status" value="1"/>
</dbReference>
<dbReference type="EMBL" id="CP027806">
    <property type="protein sequence ID" value="AXJ02190.1"/>
    <property type="molecule type" value="Genomic_DNA"/>
</dbReference>
<dbReference type="Proteomes" id="UP000254808">
    <property type="component" value="Chromosome"/>
</dbReference>
<dbReference type="NCBIfam" id="TIGR00087">
    <property type="entry name" value="surE"/>
    <property type="match status" value="1"/>
</dbReference>
<keyword evidence="7 9" id="KW-0547">Nucleotide-binding</keyword>
<evidence type="ECO:0000313" key="12">
    <source>
        <dbReference type="Proteomes" id="UP000254808"/>
    </source>
</evidence>
<evidence type="ECO:0000256" key="6">
    <source>
        <dbReference type="ARBA" id="ARBA00022723"/>
    </source>
</evidence>
<evidence type="ECO:0000259" key="10">
    <source>
        <dbReference type="Pfam" id="PF01975"/>
    </source>
</evidence>
<dbReference type="FunFam" id="3.40.1210.10:FF:000001">
    <property type="entry name" value="5'/3'-nucleotidase SurE"/>
    <property type="match status" value="1"/>
</dbReference>
<dbReference type="NCBIfam" id="NF001490">
    <property type="entry name" value="PRK00346.1-4"/>
    <property type="match status" value="1"/>
</dbReference>
<dbReference type="GO" id="GO:0046872">
    <property type="term" value="F:metal ion binding"/>
    <property type="evidence" value="ECO:0007669"/>
    <property type="project" value="UniProtKB-UniRule"/>
</dbReference>
<comment type="cofactor">
    <cofactor evidence="2">
        <name>Mg(2+)</name>
        <dbReference type="ChEBI" id="CHEBI:18420"/>
    </cofactor>
</comment>
<proteinExistence type="inferred from homology"/>
<dbReference type="AlphaFoldDB" id="A0A345UNY8"/>
<protein>
    <recommendedName>
        <fullName evidence="9">5'-nucleotidase SurE</fullName>
        <ecNumber evidence="9">3.1.3.5</ecNumber>
    </recommendedName>
    <alternativeName>
        <fullName evidence="9">Nucleoside 5'-monophosphate phosphohydrolase</fullName>
    </alternativeName>
</protein>
<evidence type="ECO:0000256" key="3">
    <source>
        <dbReference type="ARBA" id="ARBA00004496"/>
    </source>
</evidence>
<dbReference type="GO" id="GO:0008254">
    <property type="term" value="F:3'-nucleotidase activity"/>
    <property type="evidence" value="ECO:0007669"/>
    <property type="project" value="TreeGrafter"/>
</dbReference>
<evidence type="ECO:0000256" key="2">
    <source>
        <dbReference type="ARBA" id="ARBA00001946"/>
    </source>
</evidence>
<dbReference type="HAMAP" id="MF_00060">
    <property type="entry name" value="SurE"/>
    <property type="match status" value="1"/>
</dbReference>
<dbReference type="EC" id="3.1.3.5" evidence="9"/>
<dbReference type="NCBIfam" id="NF001492">
    <property type="entry name" value="PRK00346.2-2"/>
    <property type="match status" value="1"/>
</dbReference>
<dbReference type="PANTHER" id="PTHR30457:SF12">
    <property type="entry name" value="5'_3'-NUCLEOTIDASE SURE"/>
    <property type="match status" value="1"/>
</dbReference>
<comment type="similarity">
    <text evidence="4 9">Belongs to the SurE nucleotidase family.</text>
</comment>
<gene>
    <name evidence="9" type="primary">surE</name>
    <name evidence="11" type="ORF">CYPRO_2953</name>
</gene>
<dbReference type="GO" id="GO:0005737">
    <property type="term" value="C:cytoplasm"/>
    <property type="evidence" value="ECO:0007669"/>
    <property type="project" value="UniProtKB-SubCell"/>
</dbReference>
<keyword evidence="6 9" id="KW-0479">Metal-binding</keyword>
<feature type="binding site" evidence="9">
    <location>
        <position position="45"/>
    </location>
    <ligand>
        <name>a divalent metal cation</name>
        <dbReference type="ChEBI" id="CHEBI:60240"/>
    </ligand>
</feature>
<dbReference type="GO" id="GO:0008253">
    <property type="term" value="F:5'-nucleotidase activity"/>
    <property type="evidence" value="ECO:0007669"/>
    <property type="project" value="UniProtKB-UniRule"/>
</dbReference>
<comment type="subcellular location">
    <subcellularLocation>
        <location evidence="3 9">Cytoplasm</location>
    </subcellularLocation>
</comment>
<accession>A0A345UNY8</accession>
<name>A0A345UNY8_9BACT</name>
<dbReference type="SUPFAM" id="SSF64167">
    <property type="entry name" value="SurE-like"/>
    <property type="match status" value="1"/>
</dbReference>
<dbReference type="Gene3D" id="3.40.1210.10">
    <property type="entry name" value="Survival protein SurE-like phosphatase/nucleotidase"/>
    <property type="match status" value="1"/>
</dbReference>
<comment type="function">
    <text evidence="9">Nucleotidase that shows phosphatase activity on nucleoside 5'-monophosphates.</text>
</comment>
<evidence type="ECO:0000256" key="1">
    <source>
        <dbReference type="ARBA" id="ARBA00000815"/>
    </source>
</evidence>
<evidence type="ECO:0000256" key="7">
    <source>
        <dbReference type="ARBA" id="ARBA00022741"/>
    </source>
</evidence>
<feature type="binding site" evidence="9">
    <location>
        <position position="15"/>
    </location>
    <ligand>
        <name>a divalent metal cation</name>
        <dbReference type="ChEBI" id="CHEBI:60240"/>
    </ligand>
</feature>
<evidence type="ECO:0000313" key="11">
    <source>
        <dbReference type="EMBL" id="AXJ02190.1"/>
    </source>
</evidence>